<dbReference type="RefSeq" id="WP_051921611.1">
    <property type="nucleotide sequence ID" value="NZ_JGZI01000008.1"/>
</dbReference>
<dbReference type="Pfam" id="PF00440">
    <property type="entry name" value="TetR_N"/>
    <property type="match status" value="1"/>
</dbReference>
<dbReference type="PROSITE" id="PS50977">
    <property type="entry name" value="HTH_TETR_2"/>
    <property type="match status" value="1"/>
</dbReference>
<dbReference type="Gene3D" id="1.10.357.10">
    <property type="entry name" value="Tetracycline Repressor, domain 2"/>
    <property type="match status" value="1"/>
</dbReference>
<feature type="DNA-binding region" description="H-T-H motif" evidence="2">
    <location>
        <begin position="32"/>
        <end position="51"/>
    </location>
</feature>
<dbReference type="InterPro" id="IPR041583">
    <property type="entry name" value="TetR_C_31"/>
</dbReference>
<dbReference type="Proteomes" id="UP000029050">
    <property type="component" value="Unassembled WGS sequence"/>
</dbReference>
<keyword evidence="1 2" id="KW-0238">DNA-binding</keyword>
<sequence length="187" mass="20332">MDGRKERGALRRNALMSAATDLAAQKGVSAVTHRAVALSSSVSLASVTYHYPTIAALRDAMFEWIGDQVISVMENAVRHGDEEHRSPEGTAGALAYELCQNHRELVLMLLQLLIAAQSDPQLRPVSERLNNRAEAIVEAAVGTASAPAVVAAMQGVMLRALSREDGQAEWARETVHTLIRRYTHPEP</sequence>
<keyword evidence="5" id="KW-1185">Reference proteome</keyword>
<dbReference type="Pfam" id="PF17940">
    <property type="entry name" value="TetR_C_31"/>
    <property type="match status" value="1"/>
</dbReference>
<reference evidence="4 5" key="1">
    <citation type="submission" date="2014-03" db="EMBL/GenBank/DDBJ databases">
        <title>Genomics of Bifidobacteria.</title>
        <authorList>
            <person name="Ventura M."/>
            <person name="Milani C."/>
            <person name="Lugli G.A."/>
        </authorList>
    </citation>
    <scope>NUCLEOTIDE SEQUENCE [LARGE SCALE GENOMIC DNA]</scope>
    <source>
        <strain evidence="4 5">LMG 21775</strain>
    </source>
</reference>
<evidence type="ECO:0000256" key="1">
    <source>
        <dbReference type="ARBA" id="ARBA00023125"/>
    </source>
</evidence>
<protein>
    <submittedName>
        <fullName evidence="4">TetR family transcriptional regulator</fullName>
    </submittedName>
</protein>
<dbReference type="GO" id="GO:0003677">
    <property type="term" value="F:DNA binding"/>
    <property type="evidence" value="ECO:0007669"/>
    <property type="project" value="UniProtKB-UniRule"/>
</dbReference>
<evidence type="ECO:0000259" key="3">
    <source>
        <dbReference type="PROSITE" id="PS50977"/>
    </source>
</evidence>
<proteinExistence type="predicted"/>
<organism evidence="4 5">
    <name type="scientific">Bifidobacterium psychraerophilum</name>
    <dbReference type="NCBI Taxonomy" id="218140"/>
    <lineage>
        <taxon>Bacteria</taxon>
        <taxon>Bacillati</taxon>
        <taxon>Actinomycetota</taxon>
        <taxon>Actinomycetes</taxon>
        <taxon>Bifidobacteriales</taxon>
        <taxon>Bifidobacteriaceae</taxon>
        <taxon>Bifidobacterium</taxon>
    </lineage>
</organism>
<dbReference type="STRING" id="218140.BPSY_0680"/>
<dbReference type="eggNOG" id="COG3226">
    <property type="taxonomic scope" value="Bacteria"/>
</dbReference>
<comment type="caution">
    <text evidence="4">The sequence shown here is derived from an EMBL/GenBank/DDBJ whole genome shotgun (WGS) entry which is preliminary data.</text>
</comment>
<name>A0A087CHZ0_9BIFI</name>
<feature type="domain" description="HTH tetR-type" evidence="3">
    <location>
        <begin position="9"/>
        <end position="69"/>
    </location>
</feature>
<dbReference type="GeneID" id="98299891"/>
<dbReference type="AlphaFoldDB" id="A0A087CHZ0"/>
<evidence type="ECO:0000313" key="5">
    <source>
        <dbReference type="Proteomes" id="UP000029050"/>
    </source>
</evidence>
<evidence type="ECO:0000313" key="4">
    <source>
        <dbReference type="EMBL" id="KFI82890.1"/>
    </source>
</evidence>
<dbReference type="InterPro" id="IPR009057">
    <property type="entry name" value="Homeodomain-like_sf"/>
</dbReference>
<dbReference type="EMBL" id="JGZI01000008">
    <property type="protein sequence ID" value="KFI82890.1"/>
    <property type="molecule type" value="Genomic_DNA"/>
</dbReference>
<evidence type="ECO:0000256" key="2">
    <source>
        <dbReference type="PROSITE-ProRule" id="PRU00335"/>
    </source>
</evidence>
<gene>
    <name evidence="4" type="ORF">BPSY_0680</name>
</gene>
<dbReference type="SUPFAM" id="SSF46689">
    <property type="entry name" value="Homeodomain-like"/>
    <property type="match status" value="1"/>
</dbReference>
<accession>A0A087CHZ0</accession>
<dbReference type="InterPro" id="IPR001647">
    <property type="entry name" value="HTH_TetR"/>
</dbReference>